<dbReference type="EMBL" id="OX459956">
    <property type="protein sequence ID" value="CAI9161472.1"/>
    <property type="molecule type" value="Genomic_DNA"/>
</dbReference>
<reference evidence="2" key="1">
    <citation type="submission" date="2023-04" db="EMBL/GenBank/DDBJ databases">
        <authorList>
            <consortium name="ELIXIR-Norway"/>
        </authorList>
    </citation>
    <scope>NUCLEOTIDE SEQUENCE [LARGE SCALE GENOMIC DNA]</scope>
</reference>
<accession>A0ABN8YLL1</accession>
<feature type="compositionally biased region" description="Polar residues" evidence="1">
    <location>
        <begin position="15"/>
        <end position="33"/>
    </location>
</feature>
<feature type="region of interest" description="Disordered" evidence="1">
    <location>
        <begin position="1"/>
        <end position="34"/>
    </location>
</feature>
<dbReference type="Proteomes" id="UP001176941">
    <property type="component" value="Chromosome 20"/>
</dbReference>
<gene>
    <name evidence="2" type="ORF">MRATA1EN1_LOCUS10434</name>
</gene>
<evidence type="ECO:0000313" key="2">
    <source>
        <dbReference type="EMBL" id="CAI9161472.1"/>
    </source>
</evidence>
<proteinExistence type="predicted"/>
<sequence>MSLDPRTLANEHTRWITTPGSDPCTCRSQSGSCKGQGRPIIINNFAAGRSRKRDAFGNGAEVLRQWAVQSEQHRPMVGEPRNPRHHEPIGVDSPSQWEGQGGVL</sequence>
<feature type="region of interest" description="Disordered" evidence="1">
    <location>
        <begin position="71"/>
        <end position="104"/>
    </location>
</feature>
<keyword evidence="3" id="KW-1185">Reference proteome</keyword>
<organism evidence="2 3">
    <name type="scientific">Rangifer tarandus platyrhynchus</name>
    <name type="common">Svalbard reindeer</name>
    <dbReference type="NCBI Taxonomy" id="3082113"/>
    <lineage>
        <taxon>Eukaryota</taxon>
        <taxon>Metazoa</taxon>
        <taxon>Chordata</taxon>
        <taxon>Craniata</taxon>
        <taxon>Vertebrata</taxon>
        <taxon>Euteleostomi</taxon>
        <taxon>Mammalia</taxon>
        <taxon>Eutheria</taxon>
        <taxon>Laurasiatheria</taxon>
        <taxon>Artiodactyla</taxon>
        <taxon>Ruminantia</taxon>
        <taxon>Pecora</taxon>
        <taxon>Cervidae</taxon>
        <taxon>Odocoileinae</taxon>
        <taxon>Rangifer</taxon>
    </lineage>
</organism>
<evidence type="ECO:0000313" key="3">
    <source>
        <dbReference type="Proteomes" id="UP001176941"/>
    </source>
</evidence>
<feature type="compositionally biased region" description="Basic and acidic residues" evidence="1">
    <location>
        <begin position="71"/>
        <end position="89"/>
    </location>
</feature>
<protein>
    <submittedName>
        <fullName evidence="2">Uncharacterized protein</fullName>
    </submittedName>
</protein>
<evidence type="ECO:0000256" key="1">
    <source>
        <dbReference type="SAM" id="MobiDB-lite"/>
    </source>
</evidence>
<name>A0ABN8YLL1_RANTA</name>